<comment type="caution">
    <text evidence="1">The sequence shown here is derived from an EMBL/GenBank/DDBJ whole genome shotgun (WGS) entry which is preliminary data.</text>
</comment>
<dbReference type="Proteomes" id="UP000593567">
    <property type="component" value="Unassembled WGS sequence"/>
</dbReference>
<organism evidence="1 2">
    <name type="scientific">Bugula neritina</name>
    <name type="common">Brown bryozoan</name>
    <name type="synonym">Sertularia neritina</name>
    <dbReference type="NCBI Taxonomy" id="10212"/>
    <lineage>
        <taxon>Eukaryota</taxon>
        <taxon>Metazoa</taxon>
        <taxon>Spiralia</taxon>
        <taxon>Lophotrochozoa</taxon>
        <taxon>Bryozoa</taxon>
        <taxon>Gymnolaemata</taxon>
        <taxon>Cheilostomatida</taxon>
        <taxon>Flustrina</taxon>
        <taxon>Buguloidea</taxon>
        <taxon>Bugulidae</taxon>
        <taxon>Bugula</taxon>
    </lineage>
</organism>
<gene>
    <name evidence="1" type="ORF">EB796_002827</name>
</gene>
<protein>
    <submittedName>
        <fullName evidence="1">Uncharacterized protein</fullName>
    </submittedName>
</protein>
<reference evidence="1" key="1">
    <citation type="submission" date="2020-06" db="EMBL/GenBank/DDBJ databases">
        <title>Draft genome of Bugula neritina, a colonial animal packing powerful symbionts and potential medicines.</title>
        <authorList>
            <person name="Rayko M."/>
        </authorList>
    </citation>
    <scope>NUCLEOTIDE SEQUENCE [LARGE SCALE GENOMIC DNA]</scope>
    <source>
        <strain evidence="1">Kwan_BN1</strain>
    </source>
</reference>
<proteinExistence type="predicted"/>
<accession>A0A7J7KKP4</accession>
<evidence type="ECO:0000313" key="1">
    <source>
        <dbReference type="EMBL" id="KAF6038863.1"/>
    </source>
</evidence>
<keyword evidence="2" id="KW-1185">Reference proteome</keyword>
<evidence type="ECO:0000313" key="2">
    <source>
        <dbReference type="Proteomes" id="UP000593567"/>
    </source>
</evidence>
<sequence length="131" mass="14924">MNQVLKTPTHRSSQRVFRYLKATKSHVLTFKEVLVEYRLGKRNVIFSRDMNLDSDDSFDELIAEGCKARELLLSSKKTSKLLPEKSLQLSSDEELELFGGDISSTDELFSAIGKPNRLLLMAKRMMVTVLV</sequence>
<name>A0A7J7KKP4_BUGNE</name>
<dbReference type="EMBL" id="VXIV02000337">
    <property type="protein sequence ID" value="KAF6038863.1"/>
    <property type="molecule type" value="Genomic_DNA"/>
</dbReference>
<dbReference type="AlphaFoldDB" id="A0A7J7KKP4"/>